<feature type="signal peptide" evidence="1">
    <location>
        <begin position="1"/>
        <end position="17"/>
    </location>
</feature>
<evidence type="ECO:0000256" key="1">
    <source>
        <dbReference type="SAM" id="SignalP"/>
    </source>
</evidence>
<accession>A0ABR3FZI2</accession>
<feature type="chain" id="PRO_5047443524" evidence="1">
    <location>
        <begin position="18"/>
        <end position="217"/>
    </location>
</feature>
<keyword evidence="3" id="KW-1185">Reference proteome</keyword>
<evidence type="ECO:0000313" key="2">
    <source>
        <dbReference type="EMBL" id="KAL0580543.1"/>
    </source>
</evidence>
<reference evidence="2 3" key="1">
    <citation type="submission" date="2024-02" db="EMBL/GenBank/DDBJ databases">
        <title>A draft genome for the cacao thread blight pathogen Marasmius crinis-equi.</title>
        <authorList>
            <person name="Cohen S.P."/>
            <person name="Baruah I.K."/>
            <person name="Amoako-Attah I."/>
            <person name="Bukari Y."/>
            <person name="Meinhardt L.W."/>
            <person name="Bailey B.A."/>
        </authorList>
    </citation>
    <scope>NUCLEOTIDE SEQUENCE [LARGE SCALE GENOMIC DNA]</scope>
    <source>
        <strain evidence="2 3">GH-76</strain>
    </source>
</reference>
<proteinExistence type="predicted"/>
<keyword evidence="1" id="KW-0732">Signal</keyword>
<protein>
    <submittedName>
        <fullName evidence="2">Uncharacterized protein</fullName>
    </submittedName>
</protein>
<name>A0ABR3FZI2_9AGAR</name>
<dbReference type="Proteomes" id="UP001465976">
    <property type="component" value="Unassembled WGS sequence"/>
</dbReference>
<comment type="caution">
    <text evidence="2">The sequence shown here is derived from an EMBL/GenBank/DDBJ whole genome shotgun (WGS) entry which is preliminary data.</text>
</comment>
<gene>
    <name evidence="2" type="ORF">V5O48_001447</name>
</gene>
<evidence type="ECO:0000313" key="3">
    <source>
        <dbReference type="Proteomes" id="UP001465976"/>
    </source>
</evidence>
<organism evidence="2 3">
    <name type="scientific">Marasmius crinis-equi</name>
    <dbReference type="NCBI Taxonomy" id="585013"/>
    <lineage>
        <taxon>Eukaryota</taxon>
        <taxon>Fungi</taxon>
        <taxon>Dikarya</taxon>
        <taxon>Basidiomycota</taxon>
        <taxon>Agaricomycotina</taxon>
        <taxon>Agaricomycetes</taxon>
        <taxon>Agaricomycetidae</taxon>
        <taxon>Agaricales</taxon>
        <taxon>Marasmiineae</taxon>
        <taxon>Marasmiaceae</taxon>
        <taxon>Marasmius</taxon>
    </lineage>
</organism>
<dbReference type="EMBL" id="JBAHYK010000028">
    <property type="protein sequence ID" value="KAL0580543.1"/>
    <property type="molecule type" value="Genomic_DNA"/>
</dbReference>
<sequence>MLSIALSLCALLTAALAVSPPSSLAIIIPKLPSSGINIGTVIPLGFSDEDKDNNTYWGLHRIVNVTVTYPNGMNRTIARFGSFNDSSTGCQVFPGNKLAGTFQADQNGTYTAQWNITYGISSTPSQINKTSNNCGPGPLSFQSFILEYKFDVNGTRTLPALKLPQATETRNFGSEVTGEVGGLGSSGDGGNGGTKTSVNIMMIPVVALIGGIVLKVV</sequence>